<evidence type="ECO:0008006" key="5">
    <source>
        <dbReference type="Google" id="ProtNLM"/>
    </source>
</evidence>
<dbReference type="OrthoDB" id="428342at2759"/>
<dbReference type="InterPro" id="IPR011990">
    <property type="entry name" value="TPR-like_helical_dom_sf"/>
</dbReference>
<dbReference type="PANTHER" id="PTHR21581">
    <property type="entry name" value="D-ALANYL-D-ALANINE CARBOXYPEPTIDASE"/>
    <property type="match status" value="1"/>
</dbReference>
<dbReference type="PROSITE" id="PS50005">
    <property type="entry name" value="TPR"/>
    <property type="match status" value="1"/>
</dbReference>
<dbReference type="AlphaFoldDB" id="A0A9D4E892"/>
<dbReference type="GO" id="GO:0005794">
    <property type="term" value="C:Golgi apparatus"/>
    <property type="evidence" value="ECO:0007669"/>
    <property type="project" value="TreeGrafter"/>
</dbReference>
<sequence>MSQDPENDNVADFLADETEEEKIFRELTSHHNLSPGTGMRHSETTDTLDSVYLEPTVTELTVDVGSKANEEQSNISTNFENTIVREGAVNHSSEHESAHPVGEIKQLPEVTVENIVFSVGDHQAEANSPPSLSKYFGKDSNTDDPFDSNFFSSLPHIEENLPAATSIENIIHEIETEEFGTASNEINENTDAMTDLTLKDNDELLRLVEEATKNVTPTEENLADYYSTEQEENDFERTESVDFDLALDNTEPVETPVDIEEKDRFESFTAEMAENEALDALGISPAAPSSMNEKNMTEYFRQSSNQSEGLFNHLARQSSQLSGFSSSSQEKIVSTTNLEEETDSEIGVPASVEKSDTRIPAPELPESEPAKVESTPIHQPVFPPSTTLSPVESSAHQHFFKHSDSLTSTDNSITTFQNLTDDAAGDDNFFVTLQMSDSDRQHDSWLPSETTKSILIAMATHVQGSYIPDRGMLVTPGLVVTQPQGDPVRDLMYKYMGEQEAMKRKVPTISSVTRDVDGLVKLMQAGCYRAAIDMTTQLLTDIGQSIAIAMVTPTTHSPKSLQIWHCRFSLMMKLRMYSILESEFAAFKTLDTPDIYYEFYPTNYPGKRGSMVPFGMRLLHAELPYHLGRPSETLDRFYYLLSVIQKILKNLGEGHSEDGSAVTISTESRAASQKLWLEREKQVLYSIANVLTLLKNYDAGLSVYKDLLEKDTEHRLALLSGIGRIHLQIGNLNKANEYFQMVKDTEIKTNVAMVAVHMNRGFEAMCQNNFTEAYQCFKLALQLEPLNTSAANNMSVCCLYLGKLKEALTSLEAIVHNNPDRNLHEGILFNLCTLYELESSRALHKKQALLDLISKHKGDGFPVVCLKMA</sequence>
<dbReference type="InterPro" id="IPR019734">
    <property type="entry name" value="TPR_rpt"/>
</dbReference>
<dbReference type="Proteomes" id="UP000828390">
    <property type="component" value="Unassembled WGS sequence"/>
</dbReference>
<keyword evidence="4" id="KW-1185">Reference proteome</keyword>
<name>A0A9D4E892_DREPO</name>
<comment type="caution">
    <text evidence="3">The sequence shown here is derived from an EMBL/GenBank/DDBJ whole genome shotgun (WGS) entry which is preliminary data.</text>
</comment>
<dbReference type="SUPFAM" id="SSF48452">
    <property type="entry name" value="TPR-like"/>
    <property type="match status" value="1"/>
</dbReference>
<reference evidence="3" key="1">
    <citation type="journal article" date="2019" name="bioRxiv">
        <title>The Genome of the Zebra Mussel, Dreissena polymorpha: A Resource for Invasive Species Research.</title>
        <authorList>
            <person name="McCartney M.A."/>
            <person name="Auch B."/>
            <person name="Kono T."/>
            <person name="Mallez S."/>
            <person name="Zhang Y."/>
            <person name="Obille A."/>
            <person name="Becker A."/>
            <person name="Abrahante J.E."/>
            <person name="Garbe J."/>
            <person name="Badalamenti J.P."/>
            <person name="Herman A."/>
            <person name="Mangelson H."/>
            <person name="Liachko I."/>
            <person name="Sullivan S."/>
            <person name="Sone E.D."/>
            <person name="Koren S."/>
            <person name="Silverstein K.A.T."/>
            <person name="Beckman K.B."/>
            <person name="Gohl D.M."/>
        </authorList>
    </citation>
    <scope>NUCLEOTIDE SEQUENCE</scope>
    <source>
        <strain evidence="3">Duluth1</strain>
        <tissue evidence="3">Whole animal</tissue>
    </source>
</reference>
<protein>
    <recommendedName>
        <fullName evidence="5">Trafficking protein particle complex subunit 12</fullName>
    </recommendedName>
</protein>
<evidence type="ECO:0000256" key="2">
    <source>
        <dbReference type="SAM" id="MobiDB-lite"/>
    </source>
</evidence>
<dbReference type="SMART" id="SM00028">
    <property type="entry name" value="TPR"/>
    <property type="match status" value="4"/>
</dbReference>
<evidence type="ECO:0000313" key="3">
    <source>
        <dbReference type="EMBL" id="KAH3775737.1"/>
    </source>
</evidence>
<evidence type="ECO:0000313" key="4">
    <source>
        <dbReference type="Proteomes" id="UP000828390"/>
    </source>
</evidence>
<keyword evidence="1" id="KW-0802">TPR repeat</keyword>
<feature type="repeat" description="TPR" evidence="1">
    <location>
        <begin position="754"/>
        <end position="787"/>
    </location>
</feature>
<evidence type="ECO:0000256" key="1">
    <source>
        <dbReference type="PROSITE-ProRule" id="PRU00339"/>
    </source>
</evidence>
<dbReference type="EMBL" id="JAIWYP010000009">
    <property type="protein sequence ID" value="KAH3775737.1"/>
    <property type="molecule type" value="Genomic_DNA"/>
</dbReference>
<accession>A0A9D4E892</accession>
<dbReference type="GO" id="GO:0030008">
    <property type="term" value="C:TRAPP complex"/>
    <property type="evidence" value="ECO:0007669"/>
    <property type="project" value="TreeGrafter"/>
</dbReference>
<gene>
    <name evidence="3" type="ORF">DPMN_177142</name>
</gene>
<organism evidence="3 4">
    <name type="scientific">Dreissena polymorpha</name>
    <name type="common">Zebra mussel</name>
    <name type="synonym">Mytilus polymorpha</name>
    <dbReference type="NCBI Taxonomy" id="45954"/>
    <lineage>
        <taxon>Eukaryota</taxon>
        <taxon>Metazoa</taxon>
        <taxon>Spiralia</taxon>
        <taxon>Lophotrochozoa</taxon>
        <taxon>Mollusca</taxon>
        <taxon>Bivalvia</taxon>
        <taxon>Autobranchia</taxon>
        <taxon>Heteroconchia</taxon>
        <taxon>Euheterodonta</taxon>
        <taxon>Imparidentia</taxon>
        <taxon>Neoheterodontei</taxon>
        <taxon>Myida</taxon>
        <taxon>Dreissenoidea</taxon>
        <taxon>Dreissenidae</taxon>
        <taxon>Dreissena</taxon>
    </lineage>
</organism>
<reference evidence="3" key="2">
    <citation type="submission" date="2020-11" db="EMBL/GenBank/DDBJ databases">
        <authorList>
            <person name="McCartney M.A."/>
            <person name="Auch B."/>
            <person name="Kono T."/>
            <person name="Mallez S."/>
            <person name="Becker A."/>
            <person name="Gohl D.M."/>
            <person name="Silverstein K.A.T."/>
            <person name="Koren S."/>
            <person name="Bechman K.B."/>
            <person name="Herman A."/>
            <person name="Abrahante J.E."/>
            <person name="Garbe J."/>
        </authorList>
    </citation>
    <scope>NUCLEOTIDE SEQUENCE</scope>
    <source>
        <strain evidence="3">Duluth1</strain>
        <tissue evidence="3">Whole animal</tissue>
    </source>
</reference>
<dbReference type="PANTHER" id="PTHR21581:SF6">
    <property type="entry name" value="TRAFFICKING PROTEIN PARTICLE COMPLEX SUBUNIT 12"/>
    <property type="match status" value="1"/>
</dbReference>
<dbReference type="Gene3D" id="1.25.40.10">
    <property type="entry name" value="Tetratricopeptide repeat domain"/>
    <property type="match status" value="2"/>
</dbReference>
<proteinExistence type="predicted"/>
<feature type="region of interest" description="Disordered" evidence="2">
    <location>
        <begin position="350"/>
        <end position="377"/>
    </location>
</feature>